<evidence type="ECO:0000256" key="4">
    <source>
        <dbReference type="ARBA" id="ARBA00023163"/>
    </source>
</evidence>
<gene>
    <name evidence="6" type="ORF">WS90_33100</name>
</gene>
<dbReference type="PROSITE" id="PS50931">
    <property type="entry name" value="HTH_LYSR"/>
    <property type="match status" value="1"/>
</dbReference>
<dbReference type="SUPFAM" id="SSF46785">
    <property type="entry name" value="Winged helix' DNA-binding domain"/>
    <property type="match status" value="1"/>
</dbReference>
<dbReference type="InterPro" id="IPR005119">
    <property type="entry name" value="LysR_subst-bd"/>
</dbReference>
<dbReference type="CDD" id="cd05466">
    <property type="entry name" value="PBP2_LTTR_substrate"/>
    <property type="match status" value="1"/>
</dbReference>
<dbReference type="RefSeq" id="WP_059530478.1">
    <property type="nucleotide sequence ID" value="NZ_LOXZ01000048.1"/>
</dbReference>
<evidence type="ECO:0000256" key="2">
    <source>
        <dbReference type="ARBA" id="ARBA00023015"/>
    </source>
</evidence>
<reference evidence="6 7" key="1">
    <citation type="submission" date="2015-11" db="EMBL/GenBank/DDBJ databases">
        <title>Expanding the genomic diversity of Burkholderia species for the development of highly accurate diagnostics.</title>
        <authorList>
            <person name="Sahl J."/>
            <person name="Keim P."/>
            <person name="Wagner D."/>
        </authorList>
    </citation>
    <scope>NUCLEOTIDE SEQUENCE [LARGE SCALE GENOMIC DNA]</scope>
    <source>
        <strain evidence="6 7">MSMB1302</strain>
    </source>
</reference>
<keyword evidence="3" id="KW-0238">DNA-binding</keyword>
<organism evidence="6 7">
    <name type="scientific">Burkholderia cepacia</name>
    <name type="common">Pseudomonas cepacia</name>
    <dbReference type="NCBI Taxonomy" id="292"/>
    <lineage>
        <taxon>Bacteria</taxon>
        <taxon>Pseudomonadati</taxon>
        <taxon>Pseudomonadota</taxon>
        <taxon>Betaproteobacteria</taxon>
        <taxon>Burkholderiales</taxon>
        <taxon>Burkholderiaceae</taxon>
        <taxon>Burkholderia</taxon>
        <taxon>Burkholderia cepacia complex</taxon>
    </lineage>
</organism>
<dbReference type="InterPro" id="IPR036390">
    <property type="entry name" value="WH_DNA-bd_sf"/>
</dbReference>
<dbReference type="InterPro" id="IPR036388">
    <property type="entry name" value="WH-like_DNA-bd_sf"/>
</dbReference>
<sequence>MRSDFSLRDIEIFHAIATAGSTRQAAVQLGITQSAVSHALARLEDSLRIRLFARENQRLQISPAGRYMLDEAVQLLDRLNRIEEEISLLQDSGVASLRIGCAPGLCHRFGPRLAQRYAQSHTGTGVALDVAASGRLISDVEGGRLDLAIVSYEIHEPGLIFVPVFGAKMVALLTRKNRLAARKLLTYDDLADQQYIKPIQSDHLIYDDSSDRRRLGYELRVSMSSLGEVIRLTDGVSLLNALTAADLCANRELVARPFDSSQWFNFYLVHQHALKNNPAVRDVLDIAQACVRDTAEHSAYPDAFVVR</sequence>
<dbReference type="EMBL" id="LOYH01000105">
    <property type="protein sequence ID" value="KVK73008.1"/>
    <property type="molecule type" value="Genomic_DNA"/>
</dbReference>
<keyword evidence="4" id="KW-0804">Transcription</keyword>
<dbReference type="AlphaFoldDB" id="A0A118IQC6"/>
<evidence type="ECO:0000256" key="3">
    <source>
        <dbReference type="ARBA" id="ARBA00023125"/>
    </source>
</evidence>
<comment type="caution">
    <text evidence="6">The sequence shown here is derived from an EMBL/GenBank/DDBJ whole genome shotgun (WGS) entry which is preliminary data.</text>
</comment>
<evidence type="ECO:0000256" key="1">
    <source>
        <dbReference type="ARBA" id="ARBA00009437"/>
    </source>
</evidence>
<proteinExistence type="inferred from homology"/>
<accession>A0A118IQC6</accession>
<dbReference type="SUPFAM" id="SSF53850">
    <property type="entry name" value="Periplasmic binding protein-like II"/>
    <property type="match status" value="1"/>
</dbReference>
<dbReference type="Gene3D" id="1.10.10.10">
    <property type="entry name" value="Winged helix-like DNA-binding domain superfamily/Winged helix DNA-binding domain"/>
    <property type="match status" value="1"/>
</dbReference>
<protein>
    <submittedName>
        <fullName evidence="6">LysR family transcriptional regulator</fullName>
    </submittedName>
</protein>
<dbReference type="GO" id="GO:0003700">
    <property type="term" value="F:DNA-binding transcription factor activity"/>
    <property type="evidence" value="ECO:0007669"/>
    <property type="project" value="InterPro"/>
</dbReference>
<dbReference type="PANTHER" id="PTHR30346">
    <property type="entry name" value="TRANSCRIPTIONAL DUAL REGULATOR HCAR-RELATED"/>
    <property type="match status" value="1"/>
</dbReference>
<feature type="domain" description="HTH lysR-type" evidence="5">
    <location>
        <begin position="5"/>
        <end position="62"/>
    </location>
</feature>
<dbReference type="Proteomes" id="UP000069001">
    <property type="component" value="Unassembled WGS sequence"/>
</dbReference>
<name>A0A118IQC6_BURCE</name>
<evidence type="ECO:0000313" key="7">
    <source>
        <dbReference type="Proteomes" id="UP000069001"/>
    </source>
</evidence>
<evidence type="ECO:0000259" key="5">
    <source>
        <dbReference type="PROSITE" id="PS50931"/>
    </source>
</evidence>
<dbReference type="Pfam" id="PF03466">
    <property type="entry name" value="LysR_substrate"/>
    <property type="match status" value="1"/>
</dbReference>
<evidence type="ECO:0000313" key="6">
    <source>
        <dbReference type="EMBL" id="KVK73008.1"/>
    </source>
</evidence>
<keyword evidence="2" id="KW-0805">Transcription regulation</keyword>
<dbReference type="GO" id="GO:0003677">
    <property type="term" value="F:DNA binding"/>
    <property type="evidence" value="ECO:0007669"/>
    <property type="project" value="UniProtKB-KW"/>
</dbReference>
<dbReference type="GO" id="GO:0032993">
    <property type="term" value="C:protein-DNA complex"/>
    <property type="evidence" value="ECO:0007669"/>
    <property type="project" value="TreeGrafter"/>
</dbReference>
<dbReference type="PRINTS" id="PR00039">
    <property type="entry name" value="HTHLYSR"/>
</dbReference>
<dbReference type="Gene3D" id="3.40.190.290">
    <property type="match status" value="1"/>
</dbReference>
<dbReference type="PANTHER" id="PTHR30346:SF28">
    <property type="entry name" value="HTH-TYPE TRANSCRIPTIONAL REGULATOR CYNR"/>
    <property type="match status" value="1"/>
</dbReference>
<dbReference type="InterPro" id="IPR000847">
    <property type="entry name" value="LysR_HTH_N"/>
</dbReference>
<dbReference type="Pfam" id="PF00126">
    <property type="entry name" value="HTH_1"/>
    <property type="match status" value="1"/>
</dbReference>
<comment type="similarity">
    <text evidence="1">Belongs to the LysR transcriptional regulatory family.</text>
</comment>